<name>A0A9D1IJF2_9BACT</name>
<proteinExistence type="predicted"/>
<protein>
    <submittedName>
        <fullName evidence="2">DUF3943 domain-containing protein</fullName>
    </submittedName>
</protein>
<comment type="caution">
    <text evidence="2">The sequence shown here is derived from an EMBL/GenBank/DDBJ whole genome shotgun (WGS) entry which is preliminary data.</text>
</comment>
<evidence type="ECO:0000313" key="2">
    <source>
        <dbReference type="EMBL" id="HIU38055.1"/>
    </source>
</evidence>
<feature type="non-terminal residue" evidence="2">
    <location>
        <position position="299"/>
    </location>
</feature>
<dbReference type="Proteomes" id="UP000824076">
    <property type="component" value="Unassembled WGS sequence"/>
</dbReference>
<dbReference type="EMBL" id="DVMS01000003">
    <property type="protein sequence ID" value="HIU38055.1"/>
    <property type="molecule type" value="Genomic_DNA"/>
</dbReference>
<sequence length="299" mass="33864">MLASATEPADSVACIQQEIEGEKVFPFIHAVSEPVQPDSADVARFEKKSFWRAAGETVGFNIGLWAFDRYALKGHYAYINWNTIKENFKHGFDWDDDHLNTNMFAHPYNGSLFYNAGRSNGYNFWQSELFAIGGSAMWELFMESEYPSTNDIIATPIGGAALGEVFYRTSDLVLDDRTKGWERFGRETAAFLISPMRGFTRIVTGQAWEKRPTSGRRFGMPPISINFSAGTRLLAFHNEDKLAKFGGMAQIDIIYGDRFAPSKTPYDYFSFHGELNLMPTQPLLSRIEIQGRLLSRELI</sequence>
<gene>
    <name evidence="2" type="ORF">IAD18_00105</name>
</gene>
<dbReference type="InterPro" id="IPR025079">
    <property type="entry name" value="DUF3943"/>
</dbReference>
<evidence type="ECO:0000313" key="3">
    <source>
        <dbReference type="Proteomes" id="UP000824076"/>
    </source>
</evidence>
<feature type="domain" description="DUF3943" evidence="1">
    <location>
        <begin position="91"/>
        <end position="196"/>
    </location>
</feature>
<dbReference type="Pfam" id="PF13084">
    <property type="entry name" value="DUF3943"/>
    <property type="match status" value="1"/>
</dbReference>
<reference evidence="2" key="2">
    <citation type="journal article" date="2021" name="PeerJ">
        <title>Extensive microbial diversity within the chicken gut microbiome revealed by metagenomics and culture.</title>
        <authorList>
            <person name="Gilroy R."/>
            <person name="Ravi A."/>
            <person name="Getino M."/>
            <person name="Pursley I."/>
            <person name="Horton D.L."/>
            <person name="Alikhan N.F."/>
            <person name="Baker D."/>
            <person name="Gharbi K."/>
            <person name="Hall N."/>
            <person name="Watson M."/>
            <person name="Adriaenssens E.M."/>
            <person name="Foster-Nyarko E."/>
            <person name="Jarju S."/>
            <person name="Secka A."/>
            <person name="Antonio M."/>
            <person name="Oren A."/>
            <person name="Chaudhuri R.R."/>
            <person name="La Ragione R."/>
            <person name="Hildebrand F."/>
            <person name="Pallen M.J."/>
        </authorList>
    </citation>
    <scope>NUCLEOTIDE SEQUENCE</scope>
    <source>
        <strain evidence="2">17073</strain>
    </source>
</reference>
<dbReference type="AlphaFoldDB" id="A0A9D1IJF2"/>
<evidence type="ECO:0000259" key="1">
    <source>
        <dbReference type="Pfam" id="PF13084"/>
    </source>
</evidence>
<reference evidence="2" key="1">
    <citation type="submission" date="2020-10" db="EMBL/GenBank/DDBJ databases">
        <authorList>
            <person name="Gilroy R."/>
        </authorList>
    </citation>
    <scope>NUCLEOTIDE SEQUENCE</scope>
    <source>
        <strain evidence="2">17073</strain>
    </source>
</reference>
<organism evidence="2 3">
    <name type="scientific">Candidatus Limisoma intestinavium</name>
    <dbReference type="NCBI Taxonomy" id="2840856"/>
    <lineage>
        <taxon>Bacteria</taxon>
        <taxon>Pseudomonadati</taxon>
        <taxon>Bacteroidota</taxon>
        <taxon>Bacteroidia</taxon>
        <taxon>Bacteroidales</taxon>
        <taxon>Candidatus Limisoma</taxon>
    </lineage>
</organism>
<accession>A0A9D1IJF2</accession>